<feature type="transmembrane region" description="Helical" evidence="1">
    <location>
        <begin position="35"/>
        <end position="53"/>
    </location>
</feature>
<name>A0AAI9GJ76_PROST</name>
<feature type="transmembrane region" description="Helical" evidence="1">
    <location>
        <begin position="6"/>
        <end position="23"/>
    </location>
</feature>
<organism evidence="2">
    <name type="scientific">Providencia stuartii</name>
    <dbReference type="NCBI Taxonomy" id="588"/>
    <lineage>
        <taxon>Bacteria</taxon>
        <taxon>Pseudomonadati</taxon>
        <taxon>Pseudomonadota</taxon>
        <taxon>Gammaproteobacteria</taxon>
        <taxon>Enterobacterales</taxon>
        <taxon>Morganellaceae</taxon>
        <taxon>Providencia</taxon>
    </lineage>
</organism>
<proteinExistence type="predicted"/>
<keyword evidence="1" id="KW-1133">Transmembrane helix</keyword>
<keyword evidence="1" id="KW-0812">Transmembrane</keyword>
<protein>
    <submittedName>
        <fullName evidence="2">Uncharacterized protein</fullName>
    </submittedName>
</protein>
<dbReference type="EMBL" id="ABMABF030000011">
    <property type="protein sequence ID" value="EMJ5135409.1"/>
    <property type="molecule type" value="Genomic_DNA"/>
</dbReference>
<accession>A0AAI9GJ76</accession>
<sequence>MKDIIFAISTLGFLAFIIGLVKPKLVFMPNRKASSLIYLAIFLGAAVLGSKLYPSQNTTAETTNQDEPQQSQPKEKPFKYAELTLKEYKNETQKEREKIVNNYLEHKQLPLSNKPLFYSCISQLSYTKAPELKLNETLGWCYADFSRDPNSLNDRVNLDVFVSNFSKWDGSYRPLEKLIKNNMNDDDSYKHDETTFRLMLDAKPPYAIVSTTFRGKNAYGAMVKNNMKVKVDIATGDILEVIPQ</sequence>
<evidence type="ECO:0000256" key="1">
    <source>
        <dbReference type="SAM" id="Phobius"/>
    </source>
</evidence>
<dbReference type="AlphaFoldDB" id="A0AAI9GJ76"/>
<comment type="caution">
    <text evidence="2">The sequence shown here is derived from an EMBL/GenBank/DDBJ whole genome shotgun (WGS) entry which is preliminary data.</text>
</comment>
<keyword evidence="1" id="KW-0472">Membrane</keyword>
<gene>
    <name evidence="2" type="ORF">RG298_003161</name>
</gene>
<evidence type="ECO:0000313" key="2">
    <source>
        <dbReference type="EMBL" id="EMJ5135409.1"/>
    </source>
</evidence>
<reference evidence="2" key="1">
    <citation type="submission" date="2024-02" db="EMBL/GenBank/DDBJ databases">
        <authorList>
            <consortium name="Clinical and Environmental Microbiology Branch: Whole genome sequencing antimicrobial resistance pathogens in the healthcare setting"/>
        </authorList>
    </citation>
    <scope>NUCLEOTIDE SEQUENCE</scope>
    <source>
        <strain evidence="2">2021GO-0154</strain>
    </source>
</reference>